<comment type="caution">
    <text evidence="1">The sequence shown here is derived from an EMBL/GenBank/DDBJ whole genome shotgun (WGS) entry which is preliminary data.</text>
</comment>
<evidence type="ECO:0000313" key="2">
    <source>
        <dbReference type="Proteomes" id="UP000660262"/>
    </source>
</evidence>
<proteinExistence type="predicted"/>
<sequence>MEREFLKELHDPNNKTCKWTQPDRFSGEVTPNRRKATINEGLAMHAIAVSKKDDRPVTALVLDGASANTSTALHDAGVHANNIFVPNTSTPTVAALRRKSTCLPVAADVGRYLSERTARSQNAPGYAVIYLDHTGGVQGREAQISDAVANARDGGVIAVTLSTYSSHAEHASREAVIYKVAETFMAASRRHRRKLRSGSCTAQRADMSDLIVTQHRATNRPELLCSWESHEVEEAAAEMAPRLATLKTLDAAVTRAAEAMQDDAERVVDPEDDAIVRGLCYRASVHGRSRHERHLARVAHRATRATDKAVALARESLDRQRSLLAAARSAGRGMGALEHSVVDGISVLRGPYCVTSYMTESGSGHMVCFAFVVYDDKDNDNQQG</sequence>
<protein>
    <submittedName>
        <fullName evidence="1">Uncharacterized protein</fullName>
    </submittedName>
</protein>
<name>A0A830HYF4_9CHLO</name>
<gene>
    <name evidence="1" type="ORF">PPROV_000872000</name>
</gene>
<dbReference type="EMBL" id="BNJQ01000027">
    <property type="protein sequence ID" value="GHP09987.1"/>
    <property type="molecule type" value="Genomic_DNA"/>
</dbReference>
<organism evidence="1 2">
    <name type="scientific">Pycnococcus provasolii</name>
    <dbReference type="NCBI Taxonomy" id="41880"/>
    <lineage>
        <taxon>Eukaryota</taxon>
        <taxon>Viridiplantae</taxon>
        <taxon>Chlorophyta</taxon>
        <taxon>Pseudoscourfieldiophyceae</taxon>
        <taxon>Pseudoscourfieldiales</taxon>
        <taxon>Pycnococcaceae</taxon>
        <taxon>Pycnococcus</taxon>
    </lineage>
</organism>
<evidence type="ECO:0000313" key="1">
    <source>
        <dbReference type="EMBL" id="GHP09987.1"/>
    </source>
</evidence>
<dbReference type="AlphaFoldDB" id="A0A830HYF4"/>
<dbReference type="Proteomes" id="UP000660262">
    <property type="component" value="Unassembled WGS sequence"/>
</dbReference>
<accession>A0A830HYF4</accession>
<reference evidence="1" key="1">
    <citation type="submission" date="2020-10" db="EMBL/GenBank/DDBJ databases">
        <title>Unveiling of a novel bifunctional photoreceptor, Dualchrome1, isolated from a cosmopolitan green alga.</title>
        <authorList>
            <person name="Suzuki S."/>
            <person name="Kawachi M."/>
        </authorList>
    </citation>
    <scope>NUCLEOTIDE SEQUENCE</scope>
    <source>
        <strain evidence="1">NIES 2893</strain>
    </source>
</reference>
<keyword evidence="2" id="KW-1185">Reference proteome</keyword>